<evidence type="ECO:0008006" key="10">
    <source>
        <dbReference type="Google" id="ProtNLM"/>
    </source>
</evidence>
<proteinExistence type="inferred from homology"/>
<dbReference type="Pfam" id="PF05078">
    <property type="entry name" value="DUF679"/>
    <property type="match status" value="1"/>
</dbReference>
<accession>A0A4S8IVN0</accession>
<dbReference type="GO" id="GO:0010256">
    <property type="term" value="P:endomembrane system organization"/>
    <property type="evidence" value="ECO:0007669"/>
    <property type="project" value="TreeGrafter"/>
</dbReference>
<keyword evidence="9" id="KW-1185">Reference proteome</keyword>
<dbReference type="PANTHER" id="PTHR31621">
    <property type="entry name" value="PROTEIN DMP3"/>
    <property type="match status" value="1"/>
</dbReference>
<comment type="subcellular location">
    <subcellularLocation>
        <location evidence="1">Membrane</location>
        <topology evidence="1">Multi-pass membrane protein</topology>
    </subcellularLocation>
</comment>
<dbReference type="AlphaFoldDB" id="A0A4S8IVN0"/>
<feature type="compositionally biased region" description="Polar residues" evidence="6">
    <location>
        <begin position="1"/>
        <end position="10"/>
    </location>
</feature>
<reference evidence="8 9" key="1">
    <citation type="journal article" date="2019" name="Nat. Plants">
        <title>Genome sequencing of Musa balbisiana reveals subgenome evolution and function divergence in polyploid bananas.</title>
        <authorList>
            <person name="Yao X."/>
        </authorList>
    </citation>
    <scope>NUCLEOTIDE SEQUENCE [LARGE SCALE GENOMIC DNA]</scope>
    <source>
        <strain evidence="9">cv. DH-PKW</strain>
        <tissue evidence="8">Leaves</tissue>
    </source>
</reference>
<evidence type="ECO:0000256" key="3">
    <source>
        <dbReference type="ARBA" id="ARBA00022692"/>
    </source>
</evidence>
<sequence>MPYLPSSETGESSKERSRRTKPATGVQEMENPVREGDPEAQPLLNHEAGDRMTAIQQAISQTYQGTAHLANHLPTGTVLAFQFLSPVFTNLGRCTESSRFMTACLLALCALSCFLLSFTDSFYDKATRRVRYGVATFRGLWVIDGLQPLAPELAVSHRLGPLDFLHAFTSLLVFAAVALLDKNVVSCYYPMPTDDELRVLTALPVGIGVIGSALLVTFPTIRHGIGFPVTHKQ</sequence>
<dbReference type="GO" id="GO:0005737">
    <property type="term" value="C:cytoplasm"/>
    <property type="evidence" value="ECO:0007669"/>
    <property type="project" value="UniProtKB-ARBA"/>
</dbReference>
<feature type="transmembrane region" description="Helical" evidence="7">
    <location>
        <begin position="100"/>
        <end position="119"/>
    </location>
</feature>
<keyword evidence="3 7" id="KW-0812">Transmembrane</keyword>
<name>A0A4S8IVN0_MUSBA</name>
<organism evidence="8 9">
    <name type="scientific">Musa balbisiana</name>
    <name type="common">Banana</name>
    <dbReference type="NCBI Taxonomy" id="52838"/>
    <lineage>
        <taxon>Eukaryota</taxon>
        <taxon>Viridiplantae</taxon>
        <taxon>Streptophyta</taxon>
        <taxon>Embryophyta</taxon>
        <taxon>Tracheophyta</taxon>
        <taxon>Spermatophyta</taxon>
        <taxon>Magnoliopsida</taxon>
        <taxon>Liliopsida</taxon>
        <taxon>Zingiberales</taxon>
        <taxon>Musaceae</taxon>
        <taxon>Musa</taxon>
    </lineage>
</organism>
<evidence type="ECO:0000313" key="9">
    <source>
        <dbReference type="Proteomes" id="UP000317650"/>
    </source>
</evidence>
<evidence type="ECO:0000256" key="7">
    <source>
        <dbReference type="SAM" id="Phobius"/>
    </source>
</evidence>
<dbReference type="STRING" id="52838.A0A4S8IVN0"/>
<dbReference type="Proteomes" id="UP000317650">
    <property type="component" value="Chromosome 10"/>
</dbReference>
<gene>
    <name evidence="8" type="ORF">C4D60_Mb10t08310</name>
</gene>
<comment type="caution">
    <text evidence="8">The sequence shown here is derived from an EMBL/GenBank/DDBJ whole genome shotgun (WGS) entry which is preliminary data.</text>
</comment>
<evidence type="ECO:0000313" key="8">
    <source>
        <dbReference type="EMBL" id="THU52855.1"/>
    </source>
</evidence>
<dbReference type="InterPro" id="IPR007770">
    <property type="entry name" value="DMP"/>
</dbReference>
<keyword evidence="4 7" id="KW-1133">Transmembrane helix</keyword>
<evidence type="ECO:0000256" key="4">
    <source>
        <dbReference type="ARBA" id="ARBA00022989"/>
    </source>
</evidence>
<dbReference type="GO" id="GO:0016020">
    <property type="term" value="C:membrane"/>
    <property type="evidence" value="ECO:0007669"/>
    <property type="project" value="UniProtKB-SubCell"/>
</dbReference>
<feature type="region of interest" description="Disordered" evidence="6">
    <location>
        <begin position="1"/>
        <end position="40"/>
    </location>
</feature>
<dbReference type="EMBL" id="PYDT01000008">
    <property type="protein sequence ID" value="THU52855.1"/>
    <property type="molecule type" value="Genomic_DNA"/>
</dbReference>
<evidence type="ECO:0000256" key="2">
    <source>
        <dbReference type="ARBA" id="ARBA00008707"/>
    </source>
</evidence>
<evidence type="ECO:0000256" key="5">
    <source>
        <dbReference type="ARBA" id="ARBA00023136"/>
    </source>
</evidence>
<evidence type="ECO:0000256" key="6">
    <source>
        <dbReference type="SAM" id="MobiDB-lite"/>
    </source>
</evidence>
<comment type="similarity">
    <text evidence="2">Belongs to the plant DMP1 protein family.</text>
</comment>
<keyword evidence="5 7" id="KW-0472">Membrane</keyword>
<dbReference type="PANTHER" id="PTHR31621:SF0">
    <property type="entry name" value="PROTEIN DMP6"/>
    <property type="match status" value="1"/>
</dbReference>
<evidence type="ECO:0000256" key="1">
    <source>
        <dbReference type="ARBA" id="ARBA00004141"/>
    </source>
</evidence>
<feature type="transmembrane region" description="Helical" evidence="7">
    <location>
        <begin position="162"/>
        <end position="180"/>
    </location>
</feature>
<feature type="transmembrane region" description="Helical" evidence="7">
    <location>
        <begin position="200"/>
        <end position="218"/>
    </location>
</feature>
<protein>
    <recommendedName>
        <fullName evidence="10">DUF679 domain-containing protein</fullName>
    </recommendedName>
</protein>